<dbReference type="AlphaFoldDB" id="A0A401ZCU3"/>
<name>A0A401ZCU3_9CHLR</name>
<keyword evidence="2" id="KW-1185">Reference proteome</keyword>
<dbReference type="EMBL" id="BIFQ01000001">
    <property type="protein sequence ID" value="GCE04669.1"/>
    <property type="molecule type" value="Genomic_DNA"/>
</dbReference>
<sequence length="70" mass="7896">MGTPHTPAGGLAALLHLPRWGVNGWVVGWFPVRGLAVDTSHVLVLEFLPNKVTYFLYYILHTVKQARQER</sequence>
<protein>
    <submittedName>
        <fullName evidence="1">Uncharacterized protein</fullName>
    </submittedName>
</protein>
<proteinExistence type="predicted"/>
<gene>
    <name evidence="1" type="ORF">KDAU_19980</name>
</gene>
<comment type="caution">
    <text evidence="1">The sequence shown here is derived from an EMBL/GenBank/DDBJ whole genome shotgun (WGS) entry which is preliminary data.</text>
</comment>
<evidence type="ECO:0000313" key="2">
    <source>
        <dbReference type="Proteomes" id="UP000287224"/>
    </source>
</evidence>
<reference evidence="2" key="1">
    <citation type="submission" date="2018-12" db="EMBL/GenBank/DDBJ databases">
        <title>Tengunoibacter tsumagoiensis gen. nov., sp. nov., Dictyobacter kobayashii sp. nov., D. alpinus sp. nov., and D. joshuensis sp. nov. and description of Dictyobacteraceae fam. nov. within the order Ktedonobacterales isolated from Tengu-no-mugimeshi.</title>
        <authorList>
            <person name="Wang C.M."/>
            <person name="Zheng Y."/>
            <person name="Sakai Y."/>
            <person name="Toyoda A."/>
            <person name="Minakuchi Y."/>
            <person name="Abe K."/>
            <person name="Yokota A."/>
            <person name="Yabe S."/>
        </authorList>
    </citation>
    <scope>NUCLEOTIDE SEQUENCE [LARGE SCALE GENOMIC DNA]</scope>
    <source>
        <strain evidence="2">S-27</strain>
    </source>
</reference>
<dbReference type="Proteomes" id="UP000287224">
    <property type="component" value="Unassembled WGS sequence"/>
</dbReference>
<accession>A0A401ZCU3</accession>
<organism evidence="1 2">
    <name type="scientific">Dictyobacter aurantiacus</name>
    <dbReference type="NCBI Taxonomy" id="1936993"/>
    <lineage>
        <taxon>Bacteria</taxon>
        <taxon>Bacillati</taxon>
        <taxon>Chloroflexota</taxon>
        <taxon>Ktedonobacteria</taxon>
        <taxon>Ktedonobacterales</taxon>
        <taxon>Dictyobacteraceae</taxon>
        <taxon>Dictyobacter</taxon>
    </lineage>
</organism>
<evidence type="ECO:0000313" key="1">
    <source>
        <dbReference type="EMBL" id="GCE04669.1"/>
    </source>
</evidence>